<evidence type="ECO:0000313" key="8">
    <source>
        <dbReference type="EMBL" id="RTG90034.1"/>
    </source>
</evidence>
<evidence type="ECO:0000313" key="9">
    <source>
        <dbReference type="Proteomes" id="UP000290809"/>
    </source>
</evidence>
<dbReference type="PANTHER" id="PTHR37984:SF5">
    <property type="entry name" value="PROTEIN NYNRIN-LIKE"/>
    <property type="match status" value="1"/>
</dbReference>
<name>A0A430QQW6_SCHBO</name>
<dbReference type="GO" id="GO:0016787">
    <property type="term" value="F:hydrolase activity"/>
    <property type="evidence" value="ECO:0007669"/>
    <property type="project" value="UniProtKB-KW"/>
</dbReference>
<feature type="non-terminal residue" evidence="8">
    <location>
        <position position="1"/>
    </location>
</feature>
<dbReference type="STRING" id="6184.A0A430QQW6"/>
<accession>A0A430QQW6</accession>
<dbReference type="EMBL" id="QMKO01001466">
    <property type="protein sequence ID" value="RTG90034.1"/>
    <property type="molecule type" value="Genomic_DNA"/>
</dbReference>
<dbReference type="Pfam" id="PF17917">
    <property type="entry name" value="RT_RNaseH"/>
    <property type="match status" value="1"/>
</dbReference>
<dbReference type="InterPro" id="IPR041373">
    <property type="entry name" value="RT_RNaseH"/>
</dbReference>
<proteinExistence type="predicted"/>
<evidence type="ECO:0000256" key="1">
    <source>
        <dbReference type="ARBA" id="ARBA00022679"/>
    </source>
</evidence>
<keyword evidence="3" id="KW-0540">Nuclease</keyword>
<dbReference type="InterPro" id="IPR043502">
    <property type="entry name" value="DNA/RNA_pol_sf"/>
</dbReference>
<feature type="domain" description="Reverse transcriptase RNase H-like" evidence="7">
    <location>
        <begin position="21"/>
        <end position="123"/>
    </location>
</feature>
<sequence length="163" mass="18964">DTFDEIKKILPSTLLLTHYNPKWEIIIDGNASNYGVGVFTSYRIPDGKEKSMNYATERKYSQIGKDGLALLFTIKEFHRMIYWRLFATFTDHKSLLSICASKSGILAYTANRPQRLMVILLTYDLKIKYKSGNEDTVIDHRISGRRYYSDTTNYNTNNTRVRK</sequence>
<evidence type="ECO:0000259" key="7">
    <source>
        <dbReference type="Pfam" id="PF17917"/>
    </source>
</evidence>
<evidence type="ECO:0000256" key="4">
    <source>
        <dbReference type="ARBA" id="ARBA00022759"/>
    </source>
</evidence>
<dbReference type="PANTHER" id="PTHR37984">
    <property type="entry name" value="PROTEIN CBG26694"/>
    <property type="match status" value="1"/>
</dbReference>
<keyword evidence="2" id="KW-0548">Nucleotidyltransferase</keyword>
<dbReference type="InterPro" id="IPR050951">
    <property type="entry name" value="Retrovirus_Pol_polyprotein"/>
</dbReference>
<evidence type="ECO:0000256" key="5">
    <source>
        <dbReference type="ARBA" id="ARBA00022801"/>
    </source>
</evidence>
<dbReference type="SUPFAM" id="SSF56672">
    <property type="entry name" value="DNA/RNA polymerases"/>
    <property type="match status" value="1"/>
</dbReference>
<keyword evidence="4" id="KW-0255">Endonuclease</keyword>
<organism evidence="8 9">
    <name type="scientific">Schistosoma bovis</name>
    <name type="common">Blood fluke</name>
    <dbReference type="NCBI Taxonomy" id="6184"/>
    <lineage>
        <taxon>Eukaryota</taxon>
        <taxon>Metazoa</taxon>
        <taxon>Spiralia</taxon>
        <taxon>Lophotrochozoa</taxon>
        <taxon>Platyhelminthes</taxon>
        <taxon>Trematoda</taxon>
        <taxon>Digenea</taxon>
        <taxon>Strigeidida</taxon>
        <taxon>Schistosomatoidea</taxon>
        <taxon>Schistosomatidae</taxon>
        <taxon>Schistosoma</taxon>
    </lineage>
</organism>
<protein>
    <recommendedName>
        <fullName evidence="7">Reverse transcriptase RNase H-like domain-containing protein</fullName>
    </recommendedName>
</protein>
<comment type="caution">
    <text evidence="8">The sequence shown here is derived from an EMBL/GenBank/DDBJ whole genome shotgun (WGS) entry which is preliminary data.</text>
</comment>
<keyword evidence="1" id="KW-0808">Transferase</keyword>
<keyword evidence="5" id="KW-0378">Hydrolase</keyword>
<gene>
    <name evidence="8" type="ORF">DC041_0008636</name>
</gene>
<keyword evidence="9" id="KW-1185">Reference proteome</keyword>
<dbReference type="Proteomes" id="UP000290809">
    <property type="component" value="Unassembled WGS sequence"/>
</dbReference>
<evidence type="ECO:0000256" key="2">
    <source>
        <dbReference type="ARBA" id="ARBA00022695"/>
    </source>
</evidence>
<dbReference type="GO" id="GO:0003964">
    <property type="term" value="F:RNA-directed DNA polymerase activity"/>
    <property type="evidence" value="ECO:0007669"/>
    <property type="project" value="UniProtKB-KW"/>
</dbReference>
<dbReference type="AlphaFoldDB" id="A0A430QQW6"/>
<keyword evidence="6" id="KW-0695">RNA-directed DNA polymerase</keyword>
<evidence type="ECO:0000256" key="6">
    <source>
        <dbReference type="ARBA" id="ARBA00022918"/>
    </source>
</evidence>
<dbReference type="GO" id="GO:0004519">
    <property type="term" value="F:endonuclease activity"/>
    <property type="evidence" value="ECO:0007669"/>
    <property type="project" value="UniProtKB-KW"/>
</dbReference>
<evidence type="ECO:0000256" key="3">
    <source>
        <dbReference type="ARBA" id="ARBA00022722"/>
    </source>
</evidence>
<reference evidence="8 9" key="1">
    <citation type="journal article" date="2019" name="PLoS Pathog.">
        <title>Genome sequence of the bovine parasite Schistosoma bovis Tanzania.</title>
        <authorList>
            <person name="Oey H."/>
            <person name="Zakrzewski M."/>
            <person name="Gobert G."/>
            <person name="Gravermann K."/>
            <person name="Stoye J."/>
            <person name="Jones M."/>
            <person name="Mcmanus D."/>
            <person name="Krause L."/>
        </authorList>
    </citation>
    <scope>NUCLEOTIDE SEQUENCE [LARGE SCALE GENOMIC DNA]</scope>
    <source>
        <strain evidence="8 9">TAN1997</strain>
    </source>
</reference>